<evidence type="ECO:0008006" key="4">
    <source>
        <dbReference type="Google" id="ProtNLM"/>
    </source>
</evidence>
<feature type="region of interest" description="Disordered" evidence="1">
    <location>
        <begin position="27"/>
        <end position="145"/>
    </location>
</feature>
<dbReference type="PANTHER" id="PTHR28096">
    <property type="entry name" value="PROTEIN FAF1"/>
    <property type="match status" value="1"/>
</dbReference>
<dbReference type="EMBL" id="JALJOT010000010">
    <property type="protein sequence ID" value="KAK9906846.1"/>
    <property type="molecule type" value="Genomic_DNA"/>
</dbReference>
<dbReference type="InterPro" id="IPR027973">
    <property type="entry name" value="FSAF1-like"/>
</dbReference>
<feature type="compositionally biased region" description="Basic and acidic residues" evidence="1">
    <location>
        <begin position="124"/>
        <end position="145"/>
    </location>
</feature>
<sequence>MDHEEADAGVIARRLKAHGEAFMRMFDGSEDEAEAKQEPAATLRTSFAETDTADVDTGTISRGGITDGNLEELDLPSGSTSHQRRTPSSGDPGTAGLGMSLKKQRRLIMSGKSIHHQESVSQPSRRDDGRRTDHERDITMPDFEKMRKEVDTLGASALGKQQKKDFENSMLRSVNARVQKSPRIPASIGQGLAKKRKQREEAAKEFAIEAGMLQRKGLSKKRKSAELAQKRGSKRKNRP</sequence>
<comment type="caution">
    <text evidence="2">The sequence shown here is derived from an EMBL/GenBank/DDBJ whole genome shotgun (WGS) entry which is preliminary data.</text>
</comment>
<evidence type="ECO:0000256" key="1">
    <source>
        <dbReference type="SAM" id="MobiDB-lite"/>
    </source>
</evidence>
<dbReference type="PANTHER" id="PTHR28096:SF1">
    <property type="entry name" value="PROTEIN FAF1"/>
    <property type="match status" value="1"/>
</dbReference>
<accession>A0ABR2YK71</accession>
<evidence type="ECO:0000313" key="3">
    <source>
        <dbReference type="Proteomes" id="UP001491310"/>
    </source>
</evidence>
<evidence type="ECO:0000313" key="2">
    <source>
        <dbReference type="EMBL" id="KAK9906846.1"/>
    </source>
</evidence>
<dbReference type="InterPro" id="IPR053030">
    <property type="entry name" value="Ribosomal_biogenesis_FAF1-like"/>
</dbReference>
<gene>
    <name evidence="2" type="ORF">WJX75_009071</name>
</gene>
<feature type="region of interest" description="Disordered" evidence="1">
    <location>
        <begin position="211"/>
        <end position="239"/>
    </location>
</feature>
<feature type="region of interest" description="Disordered" evidence="1">
    <location>
        <begin position="174"/>
        <end position="194"/>
    </location>
</feature>
<name>A0ABR2YK71_9CHLO</name>
<proteinExistence type="predicted"/>
<keyword evidence="3" id="KW-1185">Reference proteome</keyword>
<dbReference type="Pfam" id="PF15375">
    <property type="entry name" value="FSAF1"/>
    <property type="match status" value="1"/>
</dbReference>
<protein>
    <recommendedName>
        <fullName evidence="4">Protein SDA1</fullName>
    </recommendedName>
</protein>
<organism evidence="2 3">
    <name type="scientific">Coccomyxa subellipsoidea</name>
    <dbReference type="NCBI Taxonomy" id="248742"/>
    <lineage>
        <taxon>Eukaryota</taxon>
        <taxon>Viridiplantae</taxon>
        <taxon>Chlorophyta</taxon>
        <taxon>core chlorophytes</taxon>
        <taxon>Trebouxiophyceae</taxon>
        <taxon>Trebouxiophyceae incertae sedis</taxon>
        <taxon>Coccomyxaceae</taxon>
        <taxon>Coccomyxa</taxon>
    </lineage>
</organism>
<reference evidence="2 3" key="1">
    <citation type="journal article" date="2024" name="Nat. Commun.">
        <title>Phylogenomics reveals the evolutionary origins of lichenization in chlorophyte algae.</title>
        <authorList>
            <person name="Puginier C."/>
            <person name="Libourel C."/>
            <person name="Otte J."/>
            <person name="Skaloud P."/>
            <person name="Haon M."/>
            <person name="Grisel S."/>
            <person name="Petersen M."/>
            <person name="Berrin J.G."/>
            <person name="Delaux P.M."/>
            <person name="Dal Grande F."/>
            <person name="Keller J."/>
        </authorList>
    </citation>
    <scope>NUCLEOTIDE SEQUENCE [LARGE SCALE GENOMIC DNA]</scope>
    <source>
        <strain evidence="2 3">SAG 216-7</strain>
    </source>
</reference>
<feature type="compositionally biased region" description="Polar residues" evidence="1">
    <location>
        <begin position="77"/>
        <end position="91"/>
    </location>
</feature>
<dbReference type="Proteomes" id="UP001491310">
    <property type="component" value="Unassembled WGS sequence"/>
</dbReference>